<sequence length="233" mass="23965">MATNSESNAAPGNAPSGADLPAVLTSTLGSADTLASQRVATLARIHQARVAQLTRNATAITKQYGANSQQAAAAQATVSTQQNTAARVAMMSQQLATPAPEVAANGWALHGRVFSADLQPRQRYCVFLVDANNTWQSTLGFSYTDSTGYFVIHYAPQGEAGNQEAATNEAAAPAAPALFVAVANDKAQPVQIGTTAFQPTTSMATYQNVALPAGEPPIGAPPAEIRKAAEPGG</sequence>
<dbReference type="OrthoDB" id="129612at2"/>
<dbReference type="AlphaFoldDB" id="A0A7Z2JBW6"/>
<keyword evidence="3" id="KW-1185">Reference proteome</keyword>
<protein>
    <submittedName>
        <fullName evidence="2">Uncharacterized protein</fullName>
    </submittedName>
</protein>
<evidence type="ECO:0000313" key="2">
    <source>
        <dbReference type="EMBL" id="QGZ59452.1"/>
    </source>
</evidence>
<reference evidence="2 3" key="1">
    <citation type="submission" date="2019-12" db="EMBL/GenBank/DDBJ databases">
        <title>Paraburkholderia acidiphila 7Q-K02 sp. nov and Paraburkholderia acidisoli DHF22 sp. nov., two strains isolated from forest soil.</title>
        <authorList>
            <person name="Gao Z."/>
            <person name="Qiu L."/>
        </authorList>
    </citation>
    <scope>NUCLEOTIDE SEQUENCE [LARGE SCALE GENOMIC DNA]</scope>
    <source>
        <strain evidence="2 3">7Q-K02</strain>
    </source>
</reference>
<gene>
    <name evidence="2" type="ORF">FAZ97_31145</name>
</gene>
<feature type="region of interest" description="Disordered" evidence="1">
    <location>
        <begin position="213"/>
        <end position="233"/>
    </location>
</feature>
<dbReference type="EMBL" id="CP046912">
    <property type="protein sequence ID" value="QGZ59452.1"/>
    <property type="molecule type" value="Genomic_DNA"/>
</dbReference>
<organism evidence="2 3">
    <name type="scientific">Paraburkholderia acidiphila</name>
    <dbReference type="NCBI Taxonomy" id="2571747"/>
    <lineage>
        <taxon>Bacteria</taxon>
        <taxon>Pseudomonadati</taxon>
        <taxon>Pseudomonadota</taxon>
        <taxon>Betaproteobacteria</taxon>
        <taxon>Burkholderiales</taxon>
        <taxon>Burkholderiaceae</taxon>
        <taxon>Paraburkholderia</taxon>
    </lineage>
</organism>
<evidence type="ECO:0000256" key="1">
    <source>
        <dbReference type="SAM" id="MobiDB-lite"/>
    </source>
</evidence>
<proteinExistence type="predicted"/>
<feature type="compositionally biased region" description="Basic and acidic residues" evidence="1">
    <location>
        <begin position="224"/>
        <end position="233"/>
    </location>
</feature>
<dbReference type="RefSeq" id="WP_158762634.1">
    <property type="nucleotide sequence ID" value="NZ_CP046912.1"/>
</dbReference>
<evidence type="ECO:0000313" key="3">
    <source>
        <dbReference type="Proteomes" id="UP000434209"/>
    </source>
</evidence>
<name>A0A7Z2JBW6_9BURK</name>
<accession>A0A7Z2JBW6</accession>
<dbReference type="KEGG" id="pacp:FAZ97_31145"/>
<dbReference type="Proteomes" id="UP000434209">
    <property type="component" value="Chromosome 4"/>
</dbReference>